<protein>
    <submittedName>
        <fullName evidence="1">Uncharacterized protein</fullName>
    </submittedName>
</protein>
<gene>
    <name evidence="1" type="primary">70</name>
    <name evidence="1" type="ORF">SEA_SKYSAND_70</name>
</gene>
<dbReference type="GeneID" id="65115807"/>
<evidence type="ECO:0000313" key="2">
    <source>
        <dbReference type="Proteomes" id="UP000263200"/>
    </source>
</evidence>
<name>A0A385DRN5_9CAUD</name>
<evidence type="ECO:0000313" key="1">
    <source>
        <dbReference type="EMBL" id="AXQ62103.1"/>
    </source>
</evidence>
<keyword evidence="2" id="KW-1185">Reference proteome</keyword>
<proteinExistence type="predicted"/>
<sequence length="109" mass="12416">MSNPGLVQQQWPPIEFLYLDDKHPNTPSHVWWGTKAFGVDPAIWRTTGDMEVGVDDFPRFRLSELVLINNLPEHLSTDLPKLRLMTAKVRLASAFIEAGEKIRGATRDF</sequence>
<accession>A0A385DRN5</accession>
<dbReference type="EMBL" id="MH669013">
    <property type="protein sequence ID" value="AXQ62103.1"/>
    <property type="molecule type" value="Genomic_DNA"/>
</dbReference>
<dbReference type="KEGG" id="vg:65115807"/>
<reference evidence="1 2" key="1">
    <citation type="submission" date="2018-07" db="EMBL/GenBank/DDBJ databases">
        <authorList>
            <person name="Paudel S."/>
            <person name="Allison O."/>
            <person name="Bailey A.D."/>
            <person name="Brown D.S."/>
            <person name="Bonilla M.E."/>
            <person name="Bonilla Y.V."/>
            <person name="Cates D."/>
            <person name="Carrothers E.I."/>
            <person name="Chibueze J."/>
            <person name="Davis M.L."/>
            <person name="DelaEspriella B.L."/>
            <person name="Draper A."/>
            <person name="Fleury J.A."/>
            <person name="Guzman S."/>
            <person name="Hibbitts D."/>
            <person name="Johnson I.J."/>
            <person name="Liu A."/>
            <person name="McGeady S.J."/>
            <person name="Nelson T.K."/>
            <person name="Parrish M.E."/>
            <person name="Pete A.B."/>
            <person name="Reed J."/>
            <person name="Burgos S.B."/>
            <person name="Summer D.S."/>
            <person name="Washington A.O."/>
            <person name="Belay S."/>
            <person name="Gibbs K.A."/>
            <person name="Guillen V.E."/>
            <person name="Modlin S.E."/>
            <person name="Buchser W.J."/>
            <person name="Forsyth M.H."/>
            <person name="Saha M.S."/>
            <person name="Butela K.A."/>
            <person name="Garlena R.A."/>
            <person name="Russell D.A."/>
            <person name="Pope W.H."/>
            <person name="Jacobs-Sera D."/>
            <person name="Hatfull G.F."/>
        </authorList>
    </citation>
    <scope>NUCLEOTIDE SEQUENCE [LARGE SCALE GENOMIC DNA]</scope>
</reference>
<dbReference type="Proteomes" id="UP000263200">
    <property type="component" value="Segment"/>
</dbReference>
<organism evidence="1 2">
    <name type="scientific">Gordonia phage Skysand</name>
    <dbReference type="NCBI Taxonomy" id="2301559"/>
    <lineage>
        <taxon>Viruses</taxon>
        <taxon>Duplodnaviria</taxon>
        <taxon>Heunggongvirae</taxon>
        <taxon>Uroviricota</taxon>
        <taxon>Caudoviricetes</taxon>
        <taxon>Zierdtviridae</taxon>
        <taxon>Emilbogenvirinae</taxon>
        <taxon>Skysandvirus</taxon>
        <taxon>Skysandvirus skysand</taxon>
    </lineage>
</organism>
<dbReference type="RefSeq" id="YP_010098138.1">
    <property type="nucleotide sequence ID" value="NC_055764.1"/>
</dbReference>